<dbReference type="EMBL" id="JH993806">
    <property type="protein sequence ID" value="ELQ76897.1"/>
    <property type="molecule type" value="Genomic_DNA"/>
</dbReference>
<name>L7K0K6_TRAHO</name>
<organism evidence="2 3">
    <name type="scientific">Trachipleistophora hominis</name>
    <name type="common">Microsporidian parasite</name>
    <dbReference type="NCBI Taxonomy" id="72359"/>
    <lineage>
        <taxon>Eukaryota</taxon>
        <taxon>Fungi</taxon>
        <taxon>Fungi incertae sedis</taxon>
        <taxon>Microsporidia</taxon>
        <taxon>Pleistophoridae</taxon>
        <taxon>Trachipleistophora</taxon>
    </lineage>
</organism>
<keyword evidence="1" id="KW-0812">Transmembrane</keyword>
<feature type="transmembrane region" description="Helical" evidence="1">
    <location>
        <begin position="12"/>
        <end position="32"/>
    </location>
</feature>
<evidence type="ECO:0000313" key="2">
    <source>
        <dbReference type="EMBL" id="ELQ76897.1"/>
    </source>
</evidence>
<keyword evidence="1" id="KW-0472">Membrane</keyword>
<dbReference type="InParanoid" id="L7K0K6"/>
<dbReference type="HOGENOM" id="CLU_2607709_0_0_1"/>
<keyword evidence="1" id="KW-1133">Transmembrane helix</keyword>
<dbReference type="Proteomes" id="UP000011185">
    <property type="component" value="Unassembled WGS sequence"/>
</dbReference>
<dbReference type="AlphaFoldDB" id="L7K0K6"/>
<protein>
    <submittedName>
        <fullName evidence="2">Uncharacterized protein</fullName>
    </submittedName>
</protein>
<proteinExistence type="predicted"/>
<evidence type="ECO:0000313" key="3">
    <source>
        <dbReference type="Proteomes" id="UP000011185"/>
    </source>
</evidence>
<evidence type="ECO:0000256" key="1">
    <source>
        <dbReference type="SAM" id="Phobius"/>
    </source>
</evidence>
<gene>
    <name evidence="2" type="ORF">THOM_0093</name>
</gene>
<sequence>MSVTLPQRLTSAIMFGWLVGVYPNMVIFSGAFDGDGWVVVDWMVVWGMRDGLDGDFFWVVVWWKKEWWNVLSAMKGGKI</sequence>
<reference evidence="2 3" key="1">
    <citation type="journal article" date="2012" name="PLoS Pathog.">
        <title>The genome of the obligate intracellular parasite Trachipleistophora hominis: new insights into microsporidian genome dynamics and reductive evolution.</title>
        <authorList>
            <person name="Heinz E."/>
            <person name="Williams T.A."/>
            <person name="Nakjang S."/>
            <person name="Noel C.J."/>
            <person name="Swan D.C."/>
            <person name="Goldberg A.V."/>
            <person name="Harris S.R."/>
            <person name="Weinmaier T."/>
            <person name="Markert S."/>
            <person name="Becher D."/>
            <person name="Bernhardt J."/>
            <person name="Dagan T."/>
            <person name="Hacker C."/>
            <person name="Lucocq J.M."/>
            <person name="Schweder T."/>
            <person name="Rattei T."/>
            <person name="Hall N."/>
            <person name="Hirt R.P."/>
            <person name="Embley T.M."/>
        </authorList>
    </citation>
    <scope>NUCLEOTIDE SEQUENCE [LARGE SCALE GENOMIC DNA]</scope>
</reference>
<accession>L7K0K6</accession>
<dbReference type="VEuPathDB" id="MicrosporidiaDB:THOM_0093"/>
<keyword evidence="3" id="KW-1185">Reference proteome</keyword>